<dbReference type="Proteomes" id="UP000005297">
    <property type="component" value="Unassembled WGS sequence"/>
</dbReference>
<dbReference type="STRING" id="314344.AL013_09510"/>
<protein>
    <submittedName>
        <fullName evidence="2">Branched-chain amino acid aminotransferase</fullName>
        <ecNumber evidence="2">2.6.1.42</ecNumber>
    </submittedName>
</protein>
<keyword evidence="1" id="KW-0472">Membrane</keyword>
<evidence type="ECO:0000256" key="1">
    <source>
        <dbReference type="SAM" id="Phobius"/>
    </source>
</evidence>
<comment type="caution">
    <text evidence="2">The sequence shown here is derived from an EMBL/GenBank/DDBJ whole genome shotgun (WGS) entry which is preliminary data.</text>
</comment>
<sequence>MIPILNALGGMLHTLVYSLPVGWLPYVDVALTVMTGLSMLLTLLYFLYFDKWIGGVIFLVLSTCLWLMTPSVTEEVHHRQFSLISGSEVLNAVPPHADKTVVAAPAPKTP</sequence>
<feature type="transmembrane region" description="Helical" evidence="1">
    <location>
        <begin position="52"/>
        <end position="69"/>
    </location>
</feature>
<name>Q0F1G0_9PROT</name>
<keyword evidence="1" id="KW-1133">Transmembrane helix</keyword>
<dbReference type="InParanoid" id="Q0F1G0"/>
<dbReference type="RefSeq" id="WP_009849694.1">
    <property type="nucleotide sequence ID" value="NZ_DS022294.1"/>
</dbReference>
<dbReference type="HOGENOM" id="CLU_2167938_0_0_0"/>
<gene>
    <name evidence="2" type="ORF">SPV1_10881</name>
</gene>
<keyword evidence="1" id="KW-0812">Transmembrane</keyword>
<dbReference type="GO" id="GO:0004084">
    <property type="term" value="F:branched-chain-amino-acid transaminase activity"/>
    <property type="evidence" value="ECO:0007669"/>
    <property type="project" value="UniProtKB-EC"/>
</dbReference>
<proteinExistence type="predicted"/>
<keyword evidence="2" id="KW-0032">Aminotransferase</keyword>
<dbReference type="AlphaFoldDB" id="Q0F1G0"/>
<keyword evidence="2" id="KW-0808">Transferase</keyword>
<feature type="transmembrane region" description="Helical" evidence="1">
    <location>
        <begin position="21"/>
        <end position="46"/>
    </location>
</feature>
<accession>Q0F1G0</accession>
<reference evidence="2 3" key="1">
    <citation type="submission" date="2006-09" db="EMBL/GenBank/DDBJ databases">
        <authorList>
            <person name="Emerson D."/>
            <person name="Ferriera S."/>
            <person name="Johnson J."/>
            <person name="Kravitz S."/>
            <person name="Halpern A."/>
            <person name="Remington K."/>
            <person name="Beeson K."/>
            <person name="Tran B."/>
            <person name="Rogers Y.-H."/>
            <person name="Friedman R."/>
            <person name="Venter J.C."/>
        </authorList>
    </citation>
    <scope>NUCLEOTIDE SEQUENCE [LARGE SCALE GENOMIC DNA]</scope>
    <source>
        <strain evidence="2 3">PV-1</strain>
    </source>
</reference>
<evidence type="ECO:0000313" key="2">
    <source>
        <dbReference type="EMBL" id="EAU55231.1"/>
    </source>
</evidence>
<dbReference type="EC" id="2.6.1.42" evidence="2"/>
<keyword evidence="3" id="KW-1185">Reference proteome</keyword>
<dbReference type="EMBL" id="AATS01000003">
    <property type="protein sequence ID" value="EAU55231.1"/>
    <property type="molecule type" value="Genomic_DNA"/>
</dbReference>
<organism evidence="2 3">
    <name type="scientific">Mariprofundus ferrooxydans PV-1</name>
    <dbReference type="NCBI Taxonomy" id="314345"/>
    <lineage>
        <taxon>Bacteria</taxon>
        <taxon>Pseudomonadati</taxon>
        <taxon>Pseudomonadota</taxon>
        <taxon>Candidatius Mariprofundia</taxon>
        <taxon>Mariprofundales</taxon>
        <taxon>Mariprofundaceae</taxon>
        <taxon>Mariprofundus</taxon>
    </lineage>
</organism>
<evidence type="ECO:0000313" key="3">
    <source>
        <dbReference type="Proteomes" id="UP000005297"/>
    </source>
</evidence>